<gene>
    <name evidence="1" type="ORF">NB703_004470</name>
</gene>
<organism evidence="1 2">
    <name type="scientific">Pantoea ananas</name>
    <name type="common">Erwinia uredovora</name>
    <dbReference type="NCBI Taxonomy" id="553"/>
    <lineage>
        <taxon>Bacteria</taxon>
        <taxon>Pseudomonadati</taxon>
        <taxon>Pseudomonadota</taxon>
        <taxon>Gammaproteobacteria</taxon>
        <taxon>Enterobacterales</taxon>
        <taxon>Erwiniaceae</taxon>
        <taxon>Pantoea</taxon>
    </lineage>
</organism>
<sequence length="270" mass="28699">MTEGTLVVTAPVGTGDAGASGTYGAYNPGGATGVNPSQAQAMLAQSIWNGGGFDGTCDIIERASNENNQEVVLNNFRQSIFFDQCIVTDNTGGVMNWLSSVEVRRSFQISDMGDQLSGSLWSPFSAMANFLWGNGRPMNVDINKIGLNLQPAGINGFQDKLASMSAPGVYNFTHQFAYNTGNDSVAANLYLGNITLKIEGTFNRAADGTWTLSANAKGFQDTYDFNASTHRTKAAEQLTTAGRFLQSLTGGSMPFPININGDLPVTMSGR</sequence>
<dbReference type="InterPro" id="IPR028056">
    <property type="entry name" value="Colicin_M"/>
</dbReference>
<accession>A0AAJ1FRY7</accession>
<dbReference type="Gene3D" id="1.20.1440.280">
    <property type="match status" value="1"/>
</dbReference>
<dbReference type="Pfam" id="PF14859">
    <property type="entry name" value="Colicin_M"/>
    <property type="match status" value="1"/>
</dbReference>
<dbReference type="RefSeq" id="WP_050598374.1">
    <property type="nucleotide sequence ID" value="NZ_CP020945.2"/>
</dbReference>
<dbReference type="Proteomes" id="UP001208888">
    <property type="component" value="Unassembled WGS sequence"/>
</dbReference>
<dbReference type="AlphaFoldDB" id="A0AAJ1FRY7"/>
<name>A0AAJ1FRY7_PANAN</name>
<dbReference type="GO" id="GO:0042742">
    <property type="term" value="P:defense response to bacterium"/>
    <property type="evidence" value="ECO:0007669"/>
    <property type="project" value="InterPro"/>
</dbReference>
<dbReference type="EMBL" id="JANFVX010000030">
    <property type="protein sequence ID" value="MCW0346377.1"/>
    <property type="molecule type" value="Genomic_DNA"/>
</dbReference>
<comment type="caution">
    <text evidence="1">The sequence shown here is derived from an EMBL/GenBank/DDBJ whole genome shotgun (WGS) entry which is preliminary data.</text>
</comment>
<dbReference type="Gene3D" id="3.30.450.400">
    <property type="entry name" value="Colicin M, catalytic domain"/>
    <property type="match status" value="1"/>
</dbReference>
<proteinExistence type="predicted"/>
<protein>
    <recommendedName>
        <fullName evidence="3">Lipid II-degrading bacteriocin</fullName>
    </recommendedName>
</protein>
<evidence type="ECO:0000313" key="1">
    <source>
        <dbReference type="EMBL" id="MCW0346377.1"/>
    </source>
</evidence>
<evidence type="ECO:0000313" key="2">
    <source>
        <dbReference type="Proteomes" id="UP001208888"/>
    </source>
</evidence>
<reference evidence="1" key="1">
    <citation type="submission" date="2022-06" db="EMBL/GenBank/DDBJ databases">
        <title>Dynamics of rice microbiomes reveals core vertical transmitted seed endophytes.</title>
        <authorList>
            <person name="Liao K."/>
            <person name="Zhang X."/>
        </authorList>
    </citation>
    <scope>NUCLEOTIDE SEQUENCE</scope>
    <source>
        <strain evidence="1">JT1-17</strain>
    </source>
</reference>
<evidence type="ECO:0008006" key="3">
    <source>
        <dbReference type="Google" id="ProtNLM"/>
    </source>
</evidence>